<dbReference type="Proteomes" id="UP000821865">
    <property type="component" value="Chromosome 11"/>
</dbReference>
<accession>A0ACB8DJC1</accession>
<proteinExistence type="predicted"/>
<evidence type="ECO:0000313" key="2">
    <source>
        <dbReference type="Proteomes" id="UP000821865"/>
    </source>
</evidence>
<dbReference type="EMBL" id="CM023480">
    <property type="protein sequence ID" value="KAH7970681.1"/>
    <property type="molecule type" value="Genomic_DNA"/>
</dbReference>
<comment type="caution">
    <text evidence="1">The sequence shown here is derived from an EMBL/GenBank/DDBJ whole genome shotgun (WGS) entry which is preliminary data.</text>
</comment>
<sequence>MTGSKDKFDSCSQPYFGRQQFLRCCGPCGRRFHCKCLNIVDEEYEIYMSTGSRTYKCSQSTRRNGCDSIWPQKPAVSASLDQDVTACDGACGQLRVVV</sequence>
<name>A0ACB8DJC1_DERSI</name>
<gene>
    <name evidence="1" type="ORF">HPB49_014004</name>
</gene>
<protein>
    <submittedName>
        <fullName evidence="1">Uncharacterized protein</fullName>
    </submittedName>
</protein>
<organism evidence="1 2">
    <name type="scientific">Dermacentor silvarum</name>
    <name type="common">Tick</name>
    <dbReference type="NCBI Taxonomy" id="543639"/>
    <lineage>
        <taxon>Eukaryota</taxon>
        <taxon>Metazoa</taxon>
        <taxon>Ecdysozoa</taxon>
        <taxon>Arthropoda</taxon>
        <taxon>Chelicerata</taxon>
        <taxon>Arachnida</taxon>
        <taxon>Acari</taxon>
        <taxon>Parasitiformes</taxon>
        <taxon>Ixodida</taxon>
        <taxon>Ixodoidea</taxon>
        <taxon>Ixodidae</taxon>
        <taxon>Rhipicephalinae</taxon>
        <taxon>Dermacentor</taxon>
    </lineage>
</organism>
<reference evidence="1" key="1">
    <citation type="submission" date="2020-05" db="EMBL/GenBank/DDBJ databases">
        <title>Large-scale comparative analyses of tick genomes elucidate their genetic diversity and vector capacities.</title>
        <authorList>
            <person name="Jia N."/>
            <person name="Wang J."/>
            <person name="Shi W."/>
            <person name="Du L."/>
            <person name="Sun Y."/>
            <person name="Zhan W."/>
            <person name="Jiang J."/>
            <person name="Wang Q."/>
            <person name="Zhang B."/>
            <person name="Ji P."/>
            <person name="Sakyi L.B."/>
            <person name="Cui X."/>
            <person name="Yuan T."/>
            <person name="Jiang B."/>
            <person name="Yang W."/>
            <person name="Lam T.T.-Y."/>
            <person name="Chang Q."/>
            <person name="Ding S."/>
            <person name="Wang X."/>
            <person name="Zhu J."/>
            <person name="Ruan X."/>
            <person name="Zhao L."/>
            <person name="Wei J."/>
            <person name="Que T."/>
            <person name="Du C."/>
            <person name="Cheng J."/>
            <person name="Dai P."/>
            <person name="Han X."/>
            <person name="Huang E."/>
            <person name="Gao Y."/>
            <person name="Liu J."/>
            <person name="Shao H."/>
            <person name="Ye R."/>
            <person name="Li L."/>
            <person name="Wei W."/>
            <person name="Wang X."/>
            <person name="Wang C."/>
            <person name="Yang T."/>
            <person name="Huo Q."/>
            <person name="Li W."/>
            <person name="Guo W."/>
            <person name="Chen H."/>
            <person name="Zhou L."/>
            <person name="Ni X."/>
            <person name="Tian J."/>
            <person name="Zhou Y."/>
            <person name="Sheng Y."/>
            <person name="Liu T."/>
            <person name="Pan Y."/>
            <person name="Xia L."/>
            <person name="Li J."/>
            <person name="Zhao F."/>
            <person name="Cao W."/>
        </authorList>
    </citation>
    <scope>NUCLEOTIDE SEQUENCE</scope>
    <source>
        <strain evidence="1">Dsil-2018</strain>
    </source>
</reference>
<keyword evidence="2" id="KW-1185">Reference proteome</keyword>
<evidence type="ECO:0000313" key="1">
    <source>
        <dbReference type="EMBL" id="KAH7970681.1"/>
    </source>
</evidence>